<gene>
    <name evidence="1" type="ORF">ACFFPI_19910</name>
</gene>
<accession>A0ABV5UVX2</accession>
<name>A0ABV5UVX2_9MICC</name>
<protein>
    <submittedName>
        <fullName evidence="1">Uncharacterized protein</fullName>
    </submittedName>
</protein>
<dbReference type="RefSeq" id="WP_345045379.1">
    <property type="nucleotide sequence ID" value="NZ_BAABED010000001.1"/>
</dbReference>
<reference evidence="1 2" key="1">
    <citation type="submission" date="2024-09" db="EMBL/GenBank/DDBJ databases">
        <authorList>
            <person name="Sun Q."/>
            <person name="Mori K."/>
        </authorList>
    </citation>
    <scope>NUCLEOTIDE SEQUENCE [LARGE SCALE GENOMIC DNA]</scope>
    <source>
        <strain evidence="1 2">JCM 13519</strain>
    </source>
</reference>
<proteinExistence type="predicted"/>
<evidence type="ECO:0000313" key="2">
    <source>
        <dbReference type="Proteomes" id="UP001589536"/>
    </source>
</evidence>
<organism evidence="1 2">
    <name type="scientific">Arthrobacter methylotrophus</name>
    <dbReference type="NCBI Taxonomy" id="121291"/>
    <lineage>
        <taxon>Bacteria</taxon>
        <taxon>Bacillati</taxon>
        <taxon>Actinomycetota</taxon>
        <taxon>Actinomycetes</taxon>
        <taxon>Micrococcales</taxon>
        <taxon>Micrococcaceae</taxon>
        <taxon>Arthrobacter</taxon>
    </lineage>
</organism>
<evidence type="ECO:0000313" key="1">
    <source>
        <dbReference type="EMBL" id="MFB9716369.1"/>
    </source>
</evidence>
<keyword evidence="2" id="KW-1185">Reference proteome</keyword>
<comment type="caution">
    <text evidence="1">The sequence shown here is derived from an EMBL/GenBank/DDBJ whole genome shotgun (WGS) entry which is preliminary data.</text>
</comment>
<dbReference type="Proteomes" id="UP001589536">
    <property type="component" value="Unassembled WGS sequence"/>
</dbReference>
<sequence>MSSRRTATWSARRAFHYRYDTAAEVKFLKALVRERLNLFTATTKATGRRSNKRKHK</sequence>
<dbReference type="EMBL" id="JBHMBH010000046">
    <property type="protein sequence ID" value="MFB9716369.1"/>
    <property type="molecule type" value="Genomic_DNA"/>
</dbReference>